<evidence type="ECO:0000256" key="5">
    <source>
        <dbReference type="ARBA" id="ARBA00022801"/>
    </source>
</evidence>
<dbReference type="RefSeq" id="WP_286214646.1">
    <property type="nucleotide sequence ID" value="NZ_AP027736.1"/>
</dbReference>
<keyword evidence="10 11" id="KW-0234">DNA repair</keyword>
<comment type="caution">
    <text evidence="15">The sequence shown here is derived from an EMBL/GenBank/DDBJ whole genome shotgun (WGS) entry which is preliminary data.</text>
</comment>
<comment type="domain">
    <text evidence="11">The middle region has homology to RecA with ATPase motifs including the RadA KNRFG motif, while the C-terminus is homologous to Lon protease.</text>
</comment>
<reference evidence="15 16" key="1">
    <citation type="submission" date="2024-02" db="EMBL/GenBank/DDBJ databases">
        <title>Lysinimicrobium sediminis NBRC 112286.</title>
        <authorList>
            <person name="Ichikawa N."/>
            <person name="Katano-Makiyama Y."/>
            <person name="Hidaka K."/>
        </authorList>
    </citation>
    <scope>NUCLEOTIDE SEQUENCE [LARGE SCALE GENOMIC DNA]</scope>
    <source>
        <strain evidence="15 16">NBRC 112286</strain>
    </source>
</reference>
<dbReference type="PRINTS" id="PR01874">
    <property type="entry name" value="DNAREPAIRADA"/>
</dbReference>
<dbReference type="CDD" id="cd01121">
    <property type="entry name" value="RadA_SMS_N"/>
    <property type="match status" value="1"/>
</dbReference>
<comment type="similarity">
    <text evidence="11 13">Belongs to the RecA family. RadA subfamily.</text>
</comment>
<keyword evidence="4 13" id="KW-0863">Zinc-finger</keyword>
<accession>A0ABP9WIA6</accession>
<evidence type="ECO:0000256" key="8">
    <source>
        <dbReference type="ARBA" id="ARBA00023016"/>
    </source>
</evidence>
<evidence type="ECO:0000256" key="10">
    <source>
        <dbReference type="ARBA" id="ARBA00023204"/>
    </source>
</evidence>
<protein>
    <recommendedName>
        <fullName evidence="11 12">DNA repair protein RadA</fullName>
    </recommendedName>
</protein>
<dbReference type="Gene3D" id="3.30.230.10">
    <property type="match status" value="1"/>
</dbReference>
<comment type="function">
    <text evidence="11">Plays a role in repairing double-strand DNA breaks, probably involving stabilizing or processing branched DNA or blocked replication forks.</text>
</comment>
<dbReference type="PANTHER" id="PTHR32472:SF10">
    <property type="entry name" value="DNA REPAIR PROTEIN RADA-LIKE PROTEIN"/>
    <property type="match status" value="1"/>
</dbReference>
<feature type="region of interest" description="Lon-protease-like" evidence="11">
    <location>
        <begin position="353"/>
        <end position="457"/>
    </location>
</feature>
<dbReference type="SUPFAM" id="SSF54211">
    <property type="entry name" value="Ribosomal protein S5 domain 2-like"/>
    <property type="match status" value="1"/>
</dbReference>
<keyword evidence="7 11" id="KW-0067">ATP-binding</keyword>
<dbReference type="InterPro" id="IPR020588">
    <property type="entry name" value="RecA_ATP-bd"/>
</dbReference>
<feature type="domain" description="RecA family profile 1" evidence="14">
    <location>
        <begin position="68"/>
        <end position="217"/>
    </location>
</feature>
<dbReference type="InterPro" id="IPR014721">
    <property type="entry name" value="Ribsml_uS5_D2-typ_fold_subgr"/>
</dbReference>
<evidence type="ECO:0000313" key="16">
    <source>
        <dbReference type="Proteomes" id="UP001426770"/>
    </source>
</evidence>
<dbReference type="Gene3D" id="3.40.50.300">
    <property type="entry name" value="P-loop containing nucleotide triphosphate hydrolases"/>
    <property type="match status" value="1"/>
</dbReference>
<evidence type="ECO:0000256" key="6">
    <source>
        <dbReference type="ARBA" id="ARBA00022833"/>
    </source>
</evidence>
<keyword evidence="2 11" id="KW-0547">Nucleotide-binding</keyword>
<evidence type="ECO:0000256" key="9">
    <source>
        <dbReference type="ARBA" id="ARBA00023125"/>
    </source>
</evidence>
<dbReference type="PROSITE" id="PS50162">
    <property type="entry name" value="RECA_2"/>
    <property type="match status" value="1"/>
</dbReference>
<dbReference type="InterPro" id="IPR027417">
    <property type="entry name" value="P-loop_NTPase"/>
</dbReference>
<evidence type="ECO:0000256" key="13">
    <source>
        <dbReference type="RuleBase" id="RU003555"/>
    </source>
</evidence>
<evidence type="ECO:0000313" key="15">
    <source>
        <dbReference type="EMBL" id="GAA5518371.1"/>
    </source>
</evidence>
<evidence type="ECO:0000256" key="1">
    <source>
        <dbReference type="ARBA" id="ARBA00022723"/>
    </source>
</evidence>
<evidence type="ECO:0000256" key="3">
    <source>
        <dbReference type="ARBA" id="ARBA00022763"/>
    </source>
</evidence>
<dbReference type="InterPro" id="IPR003593">
    <property type="entry name" value="AAA+_ATPase"/>
</dbReference>
<dbReference type="EMBL" id="BAABRR010000003">
    <property type="protein sequence ID" value="GAA5518371.1"/>
    <property type="molecule type" value="Genomic_DNA"/>
</dbReference>
<dbReference type="Pfam" id="PF18073">
    <property type="entry name" value="Zn_ribbon_LapB"/>
    <property type="match status" value="1"/>
</dbReference>
<proteinExistence type="inferred from homology"/>
<dbReference type="InterPro" id="IPR041166">
    <property type="entry name" value="Rubredoxin_2"/>
</dbReference>
<dbReference type="HAMAP" id="MF_01498">
    <property type="entry name" value="RadA_bact"/>
    <property type="match status" value="1"/>
</dbReference>
<dbReference type="PANTHER" id="PTHR32472">
    <property type="entry name" value="DNA REPAIR PROTEIN RADA"/>
    <property type="match status" value="1"/>
</dbReference>
<keyword evidence="16" id="KW-1185">Reference proteome</keyword>
<keyword evidence="3 11" id="KW-0227">DNA damage</keyword>
<comment type="function">
    <text evidence="13">DNA-dependent ATPase involved in processing of recombination intermediates, plays a role in repairing DNA breaks. Stimulates the branch migration of RecA-mediated strand transfer reactions, allowing the 3' invading strand to extend heteroduplex DNA faster. Binds ssDNA in the presence of ADP but not other nucleotides, has ATPase activity that is stimulated by ssDNA and various branched DNA structures, but inhibited by SSB. Does not have RecA's homology-searching function.</text>
</comment>
<dbReference type="Pfam" id="PF13481">
    <property type="entry name" value="AAA_25"/>
    <property type="match status" value="1"/>
</dbReference>
<dbReference type="InterPro" id="IPR004504">
    <property type="entry name" value="DNA_repair_RadA"/>
</dbReference>
<dbReference type="NCBIfam" id="TIGR00416">
    <property type="entry name" value="sms"/>
    <property type="match status" value="1"/>
</dbReference>
<feature type="short sequence motif" description="RadA KNRFG motif" evidence="11">
    <location>
        <begin position="254"/>
        <end position="258"/>
    </location>
</feature>
<keyword evidence="1 11" id="KW-0479">Metal-binding</keyword>
<keyword evidence="9 11" id="KW-0238">DNA-binding</keyword>
<dbReference type="InterPro" id="IPR020568">
    <property type="entry name" value="Ribosomal_Su5_D2-typ_SF"/>
</dbReference>
<dbReference type="Pfam" id="PF05362">
    <property type="entry name" value="Lon_C"/>
    <property type="match status" value="1"/>
</dbReference>
<gene>
    <name evidence="15" type="primary">radA_1</name>
    <name evidence="11" type="synonym">radA</name>
    <name evidence="15" type="ORF">Lsed01_00796</name>
</gene>
<feature type="binding site" evidence="11">
    <location>
        <begin position="97"/>
        <end position="104"/>
    </location>
    <ligand>
        <name>ATP</name>
        <dbReference type="ChEBI" id="CHEBI:30616"/>
    </ligand>
</feature>
<evidence type="ECO:0000256" key="12">
    <source>
        <dbReference type="NCBIfam" id="TIGR00416"/>
    </source>
</evidence>
<keyword evidence="5" id="KW-0378">Hydrolase</keyword>
<evidence type="ECO:0000256" key="11">
    <source>
        <dbReference type="HAMAP-Rule" id="MF_01498"/>
    </source>
</evidence>
<keyword evidence="8 11" id="KW-0346">Stress response</keyword>
<name>A0ABP9WIA6_9MICO</name>
<dbReference type="SMART" id="SM00382">
    <property type="entry name" value="AAA"/>
    <property type="match status" value="1"/>
</dbReference>
<dbReference type="InterPro" id="IPR008269">
    <property type="entry name" value="Lon_proteolytic"/>
</dbReference>
<evidence type="ECO:0000256" key="4">
    <source>
        <dbReference type="ARBA" id="ARBA00022771"/>
    </source>
</evidence>
<keyword evidence="6 13" id="KW-0862">Zinc</keyword>
<dbReference type="Proteomes" id="UP001426770">
    <property type="component" value="Unassembled WGS sequence"/>
</dbReference>
<sequence length="457" mass="46650">MAATTRKTSPGYRCTECGWTAVKWVGRCGECQAWGTVMEAGAAPAGPATKATSVTTPATPLPDVSAAAASRSATGVGEFDRVLGGGLVPGAVILLAGEPGVGKSTLLLDVAARTARAGGRVLYVTGEESAGQVRLRAERIGALEQEVLLAAETDLGAVLAHLDHAEPTLVMIDSIQTIASAQIEGTPGGVGQVREVSSALIQAAKTRGLPMVLVGHVTKDGSVAGPRIVEHLVDVVCHFEGDQHSPLRLLRALKNRFGSVDEVGCFQLVDTGIESVSDPSGLFLSREAESVPGTCPTITIDGKRPLPAEIQALVAPSALANPRRATSGVDGPRVAMLLAVLHRRVGLAVAADDVYVSTVGGARVTEPAADVALALALASARADVPVRSNWAAVGEVALSGAVRPVSATAQRVAEAARLGFTDVIVPASTETGRLPAGVRVHPVTSVAQAVALALPRD</sequence>
<evidence type="ECO:0000256" key="2">
    <source>
        <dbReference type="ARBA" id="ARBA00022741"/>
    </source>
</evidence>
<dbReference type="SUPFAM" id="SSF52540">
    <property type="entry name" value="P-loop containing nucleoside triphosphate hydrolases"/>
    <property type="match status" value="1"/>
</dbReference>
<evidence type="ECO:0000259" key="14">
    <source>
        <dbReference type="PROSITE" id="PS50162"/>
    </source>
</evidence>
<evidence type="ECO:0000256" key="7">
    <source>
        <dbReference type="ARBA" id="ARBA00022840"/>
    </source>
</evidence>
<organism evidence="15 16">
    <name type="scientific">Demequina sediminis</name>
    <dbReference type="NCBI Taxonomy" id="1930058"/>
    <lineage>
        <taxon>Bacteria</taxon>
        <taxon>Bacillati</taxon>
        <taxon>Actinomycetota</taxon>
        <taxon>Actinomycetes</taxon>
        <taxon>Micrococcales</taxon>
        <taxon>Demequinaceae</taxon>
        <taxon>Demequina</taxon>
    </lineage>
</organism>